<evidence type="ECO:0000259" key="2">
    <source>
        <dbReference type="Pfam" id="PF14145"/>
    </source>
</evidence>
<feature type="transmembrane region" description="Helical" evidence="1">
    <location>
        <begin position="124"/>
        <end position="146"/>
    </location>
</feature>
<gene>
    <name evidence="3" type="ORF">SMN809_LOCUS10622</name>
</gene>
<dbReference type="AlphaFoldDB" id="A0A8S2MV27"/>
<keyword evidence="1" id="KW-1133">Transmembrane helix</keyword>
<feature type="domain" description="YrhK" evidence="2">
    <location>
        <begin position="118"/>
        <end position="168"/>
    </location>
</feature>
<accession>A0A8S2MV27</accession>
<dbReference type="InterPro" id="IPR025424">
    <property type="entry name" value="YrhK_domain"/>
</dbReference>
<feature type="transmembrane region" description="Helical" evidence="1">
    <location>
        <begin position="29"/>
        <end position="50"/>
    </location>
</feature>
<feature type="transmembrane region" description="Helical" evidence="1">
    <location>
        <begin position="57"/>
        <end position="78"/>
    </location>
</feature>
<dbReference type="Proteomes" id="UP000676336">
    <property type="component" value="Unassembled WGS sequence"/>
</dbReference>
<dbReference type="EMBL" id="CAJOBI010003658">
    <property type="protein sequence ID" value="CAF3976593.1"/>
    <property type="molecule type" value="Genomic_DNA"/>
</dbReference>
<reference evidence="3" key="1">
    <citation type="submission" date="2021-02" db="EMBL/GenBank/DDBJ databases">
        <authorList>
            <person name="Nowell W R."/>
        </authorList>
    </citation>
    <scope>NUCLEOTIDE SEQUENCE</scope>
</reference>
<organism evidence="3 4">
    <name type="scientific">Rotaria magnacalcarata</name>
    <dbReference type="NCBI Taxonomy" id="392030"/>
    <lineage>
        <taxon>Eukaryota</taxon>
        <taxon>Metazoa</taxon>
        <taxon>Spiralia</taxon>
        <taxon>Gnathifera</taxon>
        <taxon>Rotifera</taxon>
        <taxon>Eurotatoria</taxon>
        <taxon>Bdelloidea</taxon>
        <taxon>Philodinida</taxon>
        <taxon>Philodinidae</taxon>
        <taxon>Rotaria</taxon>
    </lineage>
</organism>
<feature type="transmembrane region" description="Helical" evidence="1">
    <location>
        <begin position="207"/>
        <end position="227"/>
    </location>
</feature>
<keyword evidence="1" id="KW-0472">Membrane</keyword>
<proteinExistence type="predicted"/>
<keyword evidence="1" id="KW-0812">Transmembrane</keyword>
<evidence type="ECO:0000256" key="1">
    <source>
        <dbReference type="SAM" id="Phobius"/>
    </source>
</evidence>
<evidence type="ECO:0000313" key="4">
    <source>
        <dbReference type="Proteomes" id="UP000676336"/>
    </source>
</evidence>
<dbReference type="Pfam" id="PF14145">
    <property type="entry name" value="YrhK"/>
    <property type="match status" value="2"/>
</dbReference>
<feature type="domain" description="YrhK" evidence="2">
    <location>
        <begin position="27"/>
        <end position="77"/>
    </location>
</feature>
<evidence type="ECO:0000313" key="3">
    <source>
        <dbReference type="EMBL" id="CAF3976593.1"/>
    </source>
</evidence>
<protein>
    <recommendedName>
        <fullName evidence="2">YrhK domain-containing protein</fullName>
    </recommendedName>
</protein>
<name>A0A8S2MV27_9BILA</name>
<sequence length="299" mass="33865">MTSTPEETPLVVSSNDNVLERPQSLLWRIFHGTHYMIGALAFVIGSCMFFPSVYNNYSFALTVGGWLFTVGSFFFLLVDIQEWWYYRVGCCFDGKYRTSLETHASTLFRNPRNTFHGRYERAQVGINFFMSACGSALYLAGSILFIPVFSKELISGEWLFIVGSAFIYVSQAWKVYRSACTNIHDRHDSRFRLANLLNDIPAFGVDGFTGIGGVFYFIGTILCLPAFKKTNMYTVRVAVLFNEVFLSSSDSSVALHSSALLFEVTNQLKYCIFLMRCEAQHSCGASRVFLMRCEAEAFM</sequence>
<comment type="caution">
    <text evidence="3">The sequence shown here is derived from an EMBL/GenBank/DDBJ whole genome shotgun (WGS) entry which is preliminary data.</text>
</comment>